<dbReference type="Pfam" id="PF01235">
    <property type="entry name" value="Na_Ala_symp"/>
    <property type="match status" value="1"/>
</dbReference>
<feature type="transmembrane region" description="Helical" evidence="9">
    <location>
        <begin position="396"/>
        <end position="416"/>
    </location>
</feature>
<evidence type="ECO:0000313" key="11">
    <source>
        <dbReference type="Proteomes" id="UP000240987"/>
    </source>
</evidence>
<comment type="caution">
    <text evidence="10">The sequence shown here is derived from an EMBL/GenBank/DDBJ whole genome shotgun (WGS) entry which is preliminary data.</text>
</comment>
<feature type="transmembrane region" description="Helical" evidence="9">
    <location>
        <begin position="356"/>
        <end position="376"/>
    </location>
</feature>
<keyword evidence="3 9" id="KW-0813">Transport</keyword>
<evidence type="ECO:0000256" key="2">
    <source>
        <dbReference type="ARBA" id="ARBA00009261"/>
    </source>
</evidence>
<dbReference type="PRINTS" id="PR00175">
    <property type="entry name" value="NAALASMPORT"/>
</dbReference>
<feature type="transmembrane region" description="Helical" evidence="9">
    <location>
        <begin position="149"/>
        <end position="168"/>
    </location>
</feature>
<feature type="transmembrane region" description="Helical" evidence="9">
    <location>
        <begin position="255"/>
        <end position="274"/>
    </location>
</feature>
<dbReference type="GO" id="GO:0005886">
    <property type="term" value="C:plasma membrane"/>
    <property type="evidence" value="ECO:0007669"/>
    <property type="project" value="UniProtKB-SubCell"/>
</dbReference>
<evidence type="ECO:0000256" key="4">
    <source>
        <dbReference type="ARBA" id="ARBA00022475"/>
    </source>
</evidence>
<gene>
    <name evidence="10" type="ORF">C9J12_13270</name>
</gene>
<dbReference type="Proteomes" id="UP000240987">
    <property type="component" value="Unassembled WGS sequence"/>
</dbReference>
<accession>A0A2T3JGV5</accession>
<name>A0A2T3JGV5_9GAMM</name>
<dbReference type="OrthoDB" id="9806926at2"/>
<comment type="similarity">
    <text evidence="2 9">Belongs to the alanine or glycine:cation symporter (AGCS) (TC 2.A.25) family.</text>
</comment>
<feature type="transmembrane region" description="Helical" evidence="9">
    <location>
        <begin position="14"/>
        <end position="35"/>
    </location>
</feature>
<protein>
    <submittedName>
        <fullName evidence="10">Sodium:alanine symporter family protein</fullName>
    </submittedName>
</protein>
<dbReference type="FunFam" id="1.20.1740.10:FF:000004">
    <property type="entry name" value="Sodium:alanine symporter family protein"/>
    <property type="match status" value="1"/>
</dbReference>
<feature type="transmembrane region" description="Helical" evidence="9">
    <location>
        <begin position="217"/>
        <end position="235"/>
    </location>
</feature>
<organism evidence="10 11">
    <name type="scientific">Photobacterium frigidiphilum</name>
    <dbReference type="NCBI Taxonomy" id="264736"/>
    <lineage>
        <taxon>Bacteria</taxon>
        <taxon>Pseudomonadati</taxon>
        <taxon>Pseudomonadota</taxon>
        <taxon>Gammaproteobacteria</taxon>
        <taxon>Vibrionales</taxon>
        <taxon>Vibrionaceae</taxon>
        <taxon>Photobacterium</taxon>
    </lineage>
</organism>
<keyword evidence="9" id="KW-0997">Cell inner membrane</keyword>
<feature type="transmembrane region" description="Helical" evidence="9">
    <location>
        <begin position="188"/>
        <end position="205"/>
    </location>
</feature>
<feature type="transmembrane region" description="Helical" evidence="9">
    <location>
        <begin position="305"/>
        <end position="328"/>
    </location>
</feature>
<evidence type="ECO:0000256" key="8">
    <source>
        <dbReference type="ARBA" id="ARBA00023136"/>
    </source>
</evidence>
<keyword evidence="5 9" id="KW-0812">Transmembrane</keyword>
<feature type="transmembrane region" description="Helical" evidence="9">
    <location>
        <begin position="422"/>
        <end position="441"/>
    </location>
</feature>
<keyword evidence="8 9" id="KW-0472">Membrane</keyword>
<dbReference type="NCBIfam" id="TIGR00835">
    <property type="entry name" value="agcS"/>
    <property type="match status" value="1"/>
</dbReference>
<keyword evidence="11" id="KW-1185">Reference proteome</keyword>
<dbReference type="RefSeq" id="WP_107243153.1">
    <property type="nucleotide sequence ID" value="NZ_PYMJ01000011.1"/>
</dbReference>
<keyword evidence="4" id="KW-1003">Cell membrane</keyword>
<keyword evidence="7 9" id="KW-1133">Transmembrane helix</keyword>
<dbReference type="EMBL" id="PYMJ01000011">
    <property type="protein sequence ID" value="PSU48176.1"/>
    <property type="molecule type" value="Genomic_DNA"/>
</dbReference>
<dbReference type="GO" id="GO:0005283">
    <property type="term" value="F:amino acid:sodium symporter activity"/>
    <property type="evidence" value="ECO:0007669"/>
    <property type="project" value="InterPro"/>
</dbReference>
<dbReference type="AlphaFoldDB" id="A0A2T3JGV5"/>
<dbReference type="InterPro" id="IPR001463">
    <property type="entry name" value="Na/Ala_symport"/>
</dbReference>
<sequence>MEALTNLISAINGVVWGVPMLVMILGVGLFLTFGLKLMPILKLGTGFKLLWTGRIPEKEENVKGEISPFNALMTSLSATIGTGNIAGVATAIFLGGPGALFWMWCTALVGMATKYAEAVCAVKFRETDANGNHVGGPMYYIKNGLSSKWSWLATAFAIFGSIAGFGIGNTVQSNSVASAIESSFGVSPMISGLVMMVLVGLVLMGGIKRIADVAGKLVPLMAAFYITAGLVVLMINAAEVPAAVALIFESAFNPVAAQGGFAGAAVWAAIRFGVARGVFSNEAGLGSAPIAHAAAQTKNPVAQGLVAMLGTFIDTLVVCSITGLAIVVSGEWTSGATGAALTSAAFASALPGIGNYLVAIALSVFAFTTILGWSFYSEKCVQYLLGVKAVVPFRVLWILAVPIGATSSLEFIWLLADTLNAMMAIPNLIALILLSPVVFKLTKEYFSNQQKGDEQTGES</sequence>
<dbReference type="PANTHER" id="PTHR30330">
    <property type="entry name" value="AGSS FAMILY TRANSPORTER, SODIUM-ALANINE"/>
    <property type="match status" value="1"/>
</dbReference>
<evidence type="ECO:0000256" key="5">
    <source>
        <dbReference type="ARBA" id="ARBA00022692"/>
    </source>
</evidence>
<evidence type="ECO:0000313" key="10">
    <source>
        <dbReference type="EMBL" id="PSU48176.1"/>
    </source>
</evidence>
<evidence type="ECO:0000256" key="3">
    <source>
        <dbReference type="ARBA" id="ARBA00022448"/>
    </source>
</evidence>
<dbReference type="Gene3D" id="1.20.1740.10">
    <property type="entry name" value="Amino acid/polyamine transporter I"/>
    <property type="match status" value="1"/>
</dbReference>
<dbReference type="PANTHER" id="PTHR30330:SF3">
    <property type="entry name" value="TRANSCRIPTIONAL REGULATOR, LRP FAMILY"/>
    <property type="match status" value="1"/>
</dbReference>
<proteinExistence type="inferred from homology"/>
<evidence type="ECO:0000256" key="1">
    <source>
        <dbReference type="ARBA" id="ARBA00004651"/>
    </source>
</evidence>
<evidence type="ECO:0000256" key="7">
    <source>
        <dbReference type="ARBA" id="ARBA00022989"/>
    </source>
</evidence>
<reference evidence="10 11" key="1">
    <citation type="submission" date="2018-01" db="EMBL/GenBank/DDBJ databases">
        <title>Whole genome sequencing of Histamine producing bacteria.</title>
        <authorList>
            <person name="Butler K."/>
        </authorList>
    </citation>
    <scope>NUCLEOTIDE SEQUENCE [LARGE SCALE GENOMIC DNA]</scope>
    <source>
        <strain evidence="10 11">JCM 12947</strain>
    </source>
</reference>
<keyword evidence="6 9" id="KW-0769">Symport</keyword>
<comment type="subcellular location">
    <subcellularLocation>
        <location evidence="9">Cell inner membrane</location>
        <topology evidence="9">Multi-pass membrane protein</topology>
    </subcellularLocation>
    <subcellularLocation>
        <location evidence="1">Cell membrane</location>
        <topology evidence="1">Multi-pass membrane protein</topology>
    </subcellularLocation>
</comment>
<evidence type="ECO:0000256" key="9">
    <source>
        <dbReference type="RuleBase" id="RU363064"/>
    </source>
</evidence>
<evidence type="ECO:0000256" key="6">
    <source>
        <dbReference type="ARBA" id="ARBA00022847"/>
    </source>
</evidence>